<dbReference type="EMBL" id="KZ819636">
    <property type="protein sequence ID" value="PWN90404.1"/>
    <property type="molecule type" value="Genomic_DNA"/>
</dbReference>
<dbReference type="Proteomes" id="UP000245768">
    <property type="component" value="Unassembled WGS sequence"/>
</dbReference>
<feature type="signal peptide" evidence="1">
    <location>
        <begin position="1"/>
        <end position="22"/>
    </location>
</feature>
<evidence type="ECO:0000313" key="2">
    <source>
        <dbReference type="EMBL" id="PWN90404.1"/>
    </source>
</evidence>
<evidence type="ECO:0000256" key="1">
    <source>
        <dbReference type="SAM" id="SignalP"/>
    </source>
</evidence>
<accession>A0A316YNM0</accession>
<keyword evidence="3" id="KW-1185">Reference proteome</keyword>
<protein>
    <recommendedName>
        <fullName evidence="4">Glycopeptide</fullName>
    </recommendedName>
</protein>
<dbReference type="InterPro" id="IPR037176">
    <property type="entry name" value="Osmotin/thaumatin-like_sf"/>
</dbReference>
<name>A0A316YNM0_9BASI</name>
<dbReference type="AlphaFoldDB" id="A0A316YNM0"/>
<keyword evidence="1" id="KW-0732">Signal</keyword>
<dbReference type="SUPFAM" id="SSF49870">
    <property type="entry name" value="Osmotin, thaumatin-like protein"/>
    <property type="match status" value="1"/>
</dbReference>
<dbReference type="OrthoDB" id="3342934at2759"/>
<dbReference type="InParanoid" id="A0A316YNM0"/>
<feature type="chain" id="PRO_5016252691" description="Glycopeptide" evidence="1">
    <location>
        <begin position="23"/>
        <end position="178"/>
    </location>
</feature>
<evidence type="ECO:0008006" key="4">
    <source>
        <dbReference type="Google" id="ProtNLM"/>
    </source>
</evidence>
<sequence>MFSYLVLAGVGALALAAPSARAESHNVQLVNNCGSGNPVFLYQGDSTPAGSRTINGQLLGGIAWIDGFAGADCQSSGVNCGIVEFTLTNPSNPDNTQNSADYSLLDGNDPQTGAGLGNHKYTYPMNFAFTGSCTKAAPGQCTGDSAQACPGAFLGSATTGGAPVQCVSDDAGILITFC</sequence>
<evidence type="ECO:0000313" key="3">
    <source>
        <dbReference type="Proteomes" id="UP000245768"/>
    </source>
</evidence>
<gene>
    <name evidence="2" type="ORF">FA10DRAFT_266889</name>
</gene>
<proteinExistence type="predicted"/>
<reference evidence="2 3" key="1">
    <citation type="journal article" date="2018" name="Mol. Biol. Evol.">
        <title>Broad Genomic Sampling Reveals a Smut Pathogenic Ancestry of the Fungal Clade Ustilaginomycotina.</title>
        <authorList>
            <person name="Kijpornyongpan T."/>
            <person name="Mondo S.J."/>
            <person name="Barry K."/>
            <person name="Sandor L."/>
            <person name="Lee J."/>
            <person name="Lipzen A."/>
            <person name="Pangilinan J."/>
            <person name="LaButti K."/>
            <person name="Hainaut M."/>
            <person name="Henrissat B."/>
            <person name="Grigoriev I.V."/>
            <person name="Spatafora J.W."/>
            <person name="Aime M.C."/>
        </authorList>
    </citation>
    <scope>NUCLEOTIDE SEQUENCE [LARGE SCALE GENOMIC DNA]</scope>
    <source>
        <strain evidence="2 3">MCA 4198</strain>
    </source>
</reference>
<organism evidence="2 3">
    <name type="scientific">Acaromyces ingoldii</name>
    <dbReference type="NCBI Taxonomy" id="215250"/>
    <lineage>
        <taxon>Eukaryota</taxon>
        <taxon>Fungi</taxon>
        <taxon>Dikarya</taxon>
        <taxon>Basidiomycota</taxon>
        <taxon>Ustilaginomycotina</taxon>
        <taxon>Exobasidiomycetes</taxon>
        <taxon>Exobasidiales</taxon>
        <taxon>Cryptobasidiaceae</taxon>
        <taxon>Acaromyces</taxon>
    </lineage>
</organism>
<dbReference type="RefSeq" id="XP_025377602.1">
    <property type="nucleotide sequence ID" value="XM_025521690.1"/>
</dbReference>
<dbReference type="GeneID" id="37043606"/>